<dbReference type="EMBL" id="JAVDVX010000004">
    <property type="protein sequence ID" value="MDR7090600.1"/>
    <property type="molecule type" value="Genomic_DNA"/>
</dbReference>
<keyword evidence="2" id="KW-1185">Reference proteome</keyword>
<protein>
    <submittedName>
        <fullName evidence="1">Uncharacterized protein</fullName>
    </submittedName>
</protein>
<reference evidence="1 2" key="1">
    <citation type="submission" date="2023-07" db="EMBL/GenBank/DDBJ databases">
        <title>Sorghum-associated microbial communities from plants grown in Nebraska, USA.</title>
        <authorList>
            <person name="Schachtman D."/>
        </authorList>
    </citation>
    <scope>NUCLEOTIDE SEQUENCE [LARGE SCALE GENOMIC DNA]</scope>
    <source>
        <strain evidence="1 2">BE190</strain>
    </source>
</reference>
<accession>A0ABU1UZH7</accession>
<dbReference type="RefSeq" id="WP_310073050.1">
    <property type="nucleotide sequence ID" value="NZ_JAVDVX010000004.1"/>
</dbReference>
<evidence type="ECO:0000313" key="2">
    <source>
        <dbReference type="Proteomes" id="UP001253595"/>
    </source>
</evidence>
<dbReference type="Proteomes" id="UP001253595">
    <property type="component" value="Unassembled WGS sequence"/>
</dbReference>
<name>A0ABU1UZH7_9GAMM</name>
<comment type="caution">
    <text evidence="1">The sequence shown here is derived from an EMBL/GenBank/DDBJ whole genome shotgun (WGS) entry which is preliminary data.</text>
</comment>
<organism evidence="1 2">
    <name type="scientific">Cellvibrio fibrivorans</name>
    <dbReference type="NCBI Taxonomy" id="126350"/>
    <lineage>
        <taxon>Bacteria</taxon>
        <taxon>Pseudomonadati</taxon>
        <taxon>Pseudomonadota</taxon>
        <taxon>Gammaproteobacteria</taxon>
        <taxon>Cellvibrionales</taxon>
        <taxon>Cellvibrionaceae</taxon>
        <taxon>Cellvibrio</taxon>
    </lineage>
</organism>
<proteinExistence type="predicted"/>
<gene>
    <name evidence="1" type="ORF">J2X05_002624</name>
</gene>
<sequence>MELLKIEEIINLYLYRSKSVSVDLPSGSIRRLKHCRLSRLYEWKIMKKTLALFLFALISFQVGAIELSDPSNRVSCPELDNSFMCAQRIEKSIIELNKEIVSRTDGVLEIRSLSGQLYKVKENSGEDDVDYMEHYLAVGISDDKRFVSLFVQYSEGNSWAIFDRNTSILTNVCGYPIFSPKKGYIAFSEMNPYSEMTPTCLQIYEIGEVAIKEVFDAKMGNEWWSDKVKWEGEKKFIFERVKWNPLWAEEGQPDFQSESYSLKLDDGKWLMVPN</sequence>
<evidence type="ECO:0000313" key="1">
    <source>
        <dbReference type="EMBL" id="MDR7090600.1"/>
    </source>
</evidence>